<dbReference type="Gene3D" id="3.90.180.10">
    <property type="entry name" value="Medium-chain alcohol dehydrogenases, catalytic domain"/>
    <property type="match status" value="1"/>
</dbReference>
<evidence type="ECO:0000256" key="1">
    <source>
        <dbReference type="ARBA" id="ARBA00010371"/>
    </source>
</evidence>
<feature type="domain" description="Enoyl reductase (ER)" evidence="6">
    <location>
        <begin position="12"/>
        <end position="323"/>
    </location>
</feature>
<protein>
    <recommendedName>
        <fullName evidence="4">NADPH:quinone reductase</fullName>
        <ecNumber evidence="4">1.6.5.5</ecNumber>
    </recommendedName>
</protein>
<evidence type="ECO:0000313" key="8">
    <source>
        <dbReference type="Proteomes" id="UP001359886"/>
    </source>
</evidence>
<dbReference type="InterPro" id="IPR047618">
    <property type="entry name" value="QOR-like"/>
</dbReference>
<dbReference type="Proteomes" id="UP001359886">
    <property type="component" value="Unassembled WGS sequence"/>
</dbReference>
<sequence>MKTRAIRIHEHGGPEVLRFETVELAEPGPGEARIRHTAIGLNFIDTYHRTGLYPVELPSGLGSEAAGIVEAVGAGVDSIAPGDRVVYTGRPADAYSEQRNFAADRLVPIPDAVSDEQAAAGLLKGLTAWYLLKRSYPVRDGDAILLHAAAGGVGSLASQWARHLGATVIGVVSTEQKAGLARTQGCHHVLMSDHDDLPGAVRELTGGEGVAAVYDSVGRDTFFDSLDALRPHGVMVSFGNASGPVDPFSPAELAKRHSLYVTRPILFDFIDTRERLFAACDEWFEVVGSGAVKICVNQRYPLAEAAQAHRDLEARKTTGSTVLLP</sequence>
<evidence type="ECO:0000256" key="4">
    <source>
        <dbReference type="ARBA" id="ARBA00038919"/>
    </source>
</evidence>
<dbReference type="PANTHER" id="PTHR48106">
    <property type="entry name" value="QUINONE OXIDOREDUCTASE PIG3-RELATED"/>
    <property type="match status" value="1"/>
</dbReference>
<keyword evidence="3" id="KW-0560">Oxidoreductase</keyword>
<evidence type="ECO:0000256" key="3">
    <source>
        <dbReference type="ARBA" id="ARBA00023002"/>
    </source>
</evidence>
<dbReference type="GO" id="GO:0035925">
    <property type="term" value="F:mRNA 3'-UTR AU-rich region binding"/>
    <property type="evidence" value="ECO:0007669"/>
    <property type="project" value="TreeGrafter"/>
</dbReference>
<dbReference type="InterPro" id="IPR020843">
    <property type="entry name" value="ER"/>
</dbReference>
<dbReference type="SUPFAM" id="SSF50129">
    <property type="entry name" value="GroES-like"/>
    <property type="match status" value="1"/>
</dbReference>
<dbReference type="FunFam" id="3.40.50.720:FF:000053">
    <property type="entry name" value="Quinone oxidoreductase 1"/>
    <property type="match status" value="1"/>
</dbReference>
<dbReference type="EMBL" id="JAZHOG010000001">
    <property type="protein sequence ID" value="MEJ8566318.1"/>
    <property type="molecule type" value="Genomic_DNA"/>
</dbReference>
<dbReference type="Gene3D" id="3.40.50.720">
    <property type="entry name" value="NAD(P)-binding Rossmann-like Domain"/>
    <property type="match status" value="1"/>
</dbReference>
<reference evidence="7 8" key="1">
    <citation type="submission" date="2024-02" db="EMBL/GenBank/DDBJ databases">
        <title>A novel Wenzhouxiangellaceae bacterium, isolated from coastal sediments.</title>
        <authorList>
            <person name="Du Z.-J."/>
            <person name="Ye Y.-Q."/>
            <person name="Zhang X.-Y."/>
        </authorList>
    </citation>
    <scope>NUCLEOTIDE SEQUENCE [LARGE SCALE GENOMIC DNA]</scope>
    <source>
        <strain evidence="7 8">CH-27</strain>
    </source>
</reference>
<dbReference type="SMART" id="SM00829">
    <property type="entry name" value="PKS_ER"/>
    <property type="match status" value="1"/>
</dbReference>
<comment type="similarity">
    <text evidence="1">Belongs to the zinc-containing alcohol dehydrogenase family. Quinone oxidoreductase subfamily.</text>
</comment>
<dbReference type="PROSITE" id="PS01162">
    <property type="entry name" value="QOR_ZETA_CRYSTAL"/>
    <property type="match status" value="1"/>
</dbReference>
<evidence type="ECO:0000256" key="5">
    <source>
        <dbReference type="ARBA" id="ARBA00048980"/>
    </source>
</evidence>
<proteinExistence type="inferred from homology"/>
<keyword evidence="2" id="KW-0521">NADP</keyword>
<dbReference type="RefSeq" id="WP_354693640.1">
    <property type="nucleotide sequence ID" value="NZ_JAZHOG010000001.1"/>
</dbReference>
<comment type="catalytic activity">
    <reaction evidence="5">
        <text>2 a quinone + NADPH + H(+) = 2 a 1,4-benzosemiquinone + NADP(+)</text>
        <dbReference type="Rhea" id="RHEA:14269"/>
        <dbReference type="ChEBI" id="CHEBI:15378"/>
        <dbReference type="ChEBI" id="CHEBI:57783"/>
        <dbReference type="ChEBI" id="CHEBI:58349"/>
        <dbReference type="ChEBI" id="CHEBI:132124"/>
        <dbReference type="ChEBI" id="CHEBI:134225"/>
        <dbReference type="EC" id="1.6.5.5"/>
    </reaction>
</comment>
<dbReference type="GO" id="GO:0008270">
    <property type="term" value="F:zinc ion binding"/>
    <property type="evidence" value="ECO:0007669"/>
    <property type="project" value="InterPro"/>
</dbReference>
<keyword evidence="8" id="KW-1185">Reference proteome</keyword>
<dbReference type="Pfam" id="PF00107">
    <property type="entry name" value="ADH_zinc_N"/>
    <property type="match status" value="1"/>
</dbReference>
<dbReference type="Pfam" id="PF08240">
    <property type="entry name" value="ADH_N"/>
    <property type="match status" value="1"/>
</dbReference>
<dbReference type="InterPro" id="IPR013149">
    <property type="entry name" value="ADH-like_C"/>
</dbReference>
<dbReference type="NCBIfam" id="NF008024">
    <property type="entry name" value="PRK10754.1"/>
    <property type="match status" value="1"/>
</dbReference>
<dbReference type="GO" id="GO:0003960">
    <property type="term" value="F:quinone reductase (NADPH) activity"/>
    <property type="evidence" value="ECO:0007669"/>
    <property type="project" value="UniProtKB-EC"/>
</dbReference>
<dbReference type="SUPFAM" id="SSF51735">
    <property type="entry name" value="NAD(P)-binding Rossmann-fold domains"/>
    <property type="match status" value="1"/>
</dbReference>
<accession>A0AAW9R9J5</accession>
<evidence type="ECO:0000259" key="6">
    <source>
        <dbReference type="SMART" id="SM00829"/>
    </source>
</evidence>
<dbReference type="CDD" id="cd05286">
    <property type="entry name" value="QOR2"/>
    <property type="match status" value="1"/>
</dbReference>
<dbReference type="GO" id="GO:0005829">
    <property type="term" value="C:cytosol"/>
    <property type="evidence" value="ECO:0007669"/>
    <property type="project" value="TreeGrafter"/>
</dbReference>
<dbReference type="AlphaFoldDB" id="A0AAW9R9J5"/>
<dbReference type="InterPro" id="IPR002364">
    <property type="entry name" value="Quin_OxRdtase/zeta-crystal_CS"/>
</dbReference>
<organism evidence="7 8">
    <name type="scientific">Elongatibacter sediminis</name>
    <dbReference type="NCBI Taxonomy" id="3119006"/>
    <lineage>
        <taxon>Bacteria</taxon>
        <taxon>Pseudomonadati</taxon>
        <taxon>Pseudomonadota</taxon>
        <taxon>Gammaproteobacteria</taxon>
        <taxon>Chromatiales</taxon>
        <taxon>Wenzhouxiangellaceae</taxon>
        <taxon>Elongatibacter</taxon>
    </lineage>
</organism>
<evidence type="ECO:0000256" key="2">
    <source>
        <dbReference type="ARBA" id="ARBA00022857"/>
    </source>
</evidence>
<gene>
    <name evidence="7" type="ORF">V3330_01665</name>
</gene>
<dbReference type="EC" id="1.6.5.5" evidence="4"/>
<dbReference type="InterPro" id="IPR036291">
    <property type="entry name" value="NAD(P)-bd_dom_sf"/>
</dbReference>
<evidence type="ECO:0000313" key="7">
    <source>
        <dbReference type="EMBL" id="MEJ8566318.1"/>
    </source>
</evidence>
<comment type="caution">
    <text evidence="7">The sequence shown here is derived from an EMBL/GenBank/DDBJ whole genome shotgun (WGS) entry which is preliminary data.</text>
</comment>
<dbReference type="GO" id="GO:0070402">
    <property type="term" value="F:NADPH binding"/>
    <property type="evidence" value="ECO:0007669"/>
    <property type="project" value="TreeGrafter"/>
</dbReference>
<dbReference type="PANTHER" id="PTHR48106:SF13">
    <property type="entry name" value="QUINONE OXIDOREDUCTASE-RELATED"/>
    <property type="match status" value="1"/>
</dbReference>
<dbReference type="InterPro" id="IPR013154">
    <property type="entry name" value="ADH-like_N"/>
</dbReference>
<name>A0AAW9R9J5_9GAMM</name>
<dbReference type="InterPro" id="IPR011032">
    <property type="entry name" value="GroES-like_sf"/>
</dbReference>